<keyword evidence="2" id="KW-1133">Transmembrane helix</keyword>
<evidence type="ECO:0000256" key="2">
    <source>
        <dbReference type="SAM" id="Phobius"/>
    </source>
</evidence>
<keyword evidence="2" id="KW-0472">Membrane</keyword>
<keyword evidence="2" id="KW-0812">Transmembrane</keyword>
<feature type="coiled-coil region" evidence="1">
    <location>
        <begin position="34"/>
        <end position="64"/>
    </location>
</feature>
<accession>A0A1G1W4E1</accession>
<dbReference type="Proteomes" id="UP000176299">
    <property type="component" value="Unassembled WGS sequence"/>
</dbReference>
<sequence length="251" mass="27538">MKRFDFSNLGAYFIPVLVLITIIVLVFLALKPQVVNLKKSYLKVQEKSERLENLNKKIDILDSINGESENLKLIEAEKAVPSRKELAPWLNEVNILADKNGLLKLGINIKPGKVATDSAALETNNTEKKGTPTKTAKTVTTKEDKEAVTFAVTLGGSLENMKQFLLDLEGSKPLLSVTSIKSKLQEDGSYRFDLRISAPIKGVTQKGDIIAEPVPALTDALEAIFKKISRMISYVGISVPTVPTGVEDPFK</sequence>
<proteinExistence type="predicted"/>
<evidence type="ECO:0000313" key="4">
    <source>
        <dbReference type="Proteomes" id="UP000176299"/>
    </source>
</evidence>
<keyword evidence="1" id="KW-0175">Coiled coil</keyword>
<comment type="caution">
    <text evidence="3">The sequence shown here is derived from an EMBL/GenBank/DDBJ whole genome shotgun (WGS) entry which is preliminary data.</text>
</comment>
<name>A0A1G1W4E1_9BACT</name>
<dbReference type="EMBL" id="MHCN01000007">
    <property type="protein sequence ID" value="OGY22247.1"/>
    <property type="molecule type" value="Genomic_DNA"/>
</dbReference>
<gene>
    <name evidence="3" type="ORF">A2113_03145</name>
</gene>
<evidence type="ECO:0000313" key="3">
    <source>
        <dbReference type="EMBL" id="OGY22247.1"/>
    </source>
</evidence>
<dbReference type="STRING" id="1802591.A2113_03145"/>
<feature type="transmembrane region" description="Helical" evidence="2">
    <location>
        <begin position="12"/>
        <end position="30"/>
    </location>
</feature>
<protein>
    <submittedName>
        <fullName evidence="3">Uncharacterized protein</fullName>
    </submittedName>
</protein>
<dbReference type="AlphaFoldDB" id="A0A1G1W4E1"/>
<organism evidence="3 4">
    <name type="scientific">Candidatus Woykebacteria bacterium GWA1_44_8</name>
    <dbReference type="NCBI Taxonomy" id="1802591"/>
    <lineage>
        <taxon>Bacteria</taxon>
        <taxon>Candidatus Woykeibacteriota</taxon>
    </lineage>
</organism>
<evidence type="ECO:0000256" key="1">
    <source>
        <dbReference type="SAM" id="Coils"/>
    </source>
</evidence>
<reference evidence="3 4" key="1">
    <citation type="journal article" date="2016" name="Nat. Commun.">
        <title>Thousands of microbial genomes shed light on interconnected biogeochemical processes in an aquifer system.</title>
        <authorList>
            <person name="Anantharaman K."/>
            <person name="Brown C.T."/>
            <person name="Hug L.A."/>
            <person name="Sharon I."/>
            <person name="Castelle C.J."/>
            <person name="Probst A.J."/>
            <person name="Thomas B.C."/>
            <person name="Singh A."/>
            <person name="Wilkins M.J."/>
            <person name="Karaoz U."/>
            <person name="Brodie E.L."/>
            <person name="Williams K.H."/>
            <person name="Hubbard S.S."/>
            <person name="Banfield J.F."/>
        </authorList>
    </citation>
    <scope>NUCLEOTIDE SEQUENCE [LARGE SCALE GENOMIC DNA]</scope>
</reference>